<evidence type="ECO:0000256" key="3">
    <source>
        <dbReference type="ARBA" id="ARBA00049194"/>
    </source>
</evidence>
<comment type="catalytic activity">
    <reaction evidence="3">
        <text>an aldehyde + NAD(+) + H2O = a carboxylate + NADH + 2 H(+)</text>
        <dbReference type="Rhea" id="RHEA:16185"/>
        <dbReference type="ChEBI" id="CHEBI:15377"/>
        <dbReference type="ChEBI" id="CHEBI:15378"/>
        <dbReference type="ChEBI" id="CHEBI:17478"/>
        <dbReference type="ChEBI" id="CHEBI:29067"/>
        <dbReference type="ChEBI" id="CHEBI:57540"/>
        <dbReference type="ChEBI" id="CHEBI:57945"/>
        <dbReference type="EC" id="1.2.1.3"/>
    </reaction>
</comment>
<dbReference type="PANTHER" id="PTHR11699">
    <property type="entry name" value="ALDEHYDE DEHYDROGENASE-RELATED"/>
    <property type="match status" value="1"/>
</dbReference>
<reference evidence="5 6" key="1">
    <citation type="submission" date="2024-02" db="EMBL/GenBank/DDBJ databases">
        <title>De novo assembly and annotation of 12 fungi associated with fruit tree decline syndrome in Ontario, Canada.</title>
        <authorList>
            <person name="Sulman M."/>
            <person name="Ellouze W."/>
            <person name="Ilyukhin E."/>
        </authorList>
    </citation>
    <scope>NUCLEOTIDE SEQUENCE [LARGE SCALE GENOMIC DNA]</scope>
    <source>
        <strain evidence="5 6">M1-105</strain>
    </source>
</reference>
<evidence type="ECO:0000259" key="4">
    <source>
        <dbReference type="Pfam" id="PF00171"/>
    </source>
</evidence>
<dbReference type="Gene3D" id="3.40.605.10">
    <property type="entry name" value="Aldehyde Dehydrogenase, Chain A, domain 1"/>
    <property type="match status" value="2"/>
</dbReference>
<dbReference type="EC" id="1.2.1.3" evidence="2"/>
<dbReference type="InterPro" id="IPR016163">
    <property type="entry name" value="Ald_DH_C"/>
</dbReference>
<sequence>MAYVDGKGRSTFTLYSPYDESIVADNIPIAGREDVDAAVDGALSAYHNGPWASFSAAQRAACMVKLADLIDAEAPALARLESMAMGQPMPIGEALVASCAQTFRYYAGWADKIRGETYPAEDGLYKIVRYEPLGVIYKSSEKSPLGVAALGRLIKEAGFPPGVIQILSGDASTGELLAAHMKIAKISFTGSKAAGKKVQDAANHSNMKRCTLVSEDWLELFPWDPPPKLLMTDATSQELGGKSPAIVFDDAPFDDAVQGQAGIAKTFIPALKAAFEAASATLGPVADRAQYERIAAFIDAGKREAELVTGGGTAAVPGKRFFVEPTLFANPAPDASILREEIFGPVATVSVFDTEDEVVKLANDTTYGLSDPVEIQASGTAVGRGESKDTGKHKL</sequence>
<evidence type="ECO:0000256" key="1">
    <source>
        <dbReference type="ARBA" id="ARBA00009986"/>
    </source>
</evidence>
<evidence type="ECO:0000313" key="6">
    <source>
        <dbReference type="Proteomes" id="UP001521116"/>
    </source>
</evidence>
<comment type="caution">
    <text evidence="5">The sequence shown here is derived from an EMBL/GenBank/DDBJ whole genome shotgun (WGS) entry which is preliminary data.</text>
</comment>
<accession>A0ABR3T4B1</accession>
<dbReference type="SUPFAM" id="SSF53720">
    <property type="entry name" value="ALDH-like"/>
    <property type="match status" value="1"/>
</dbReference>
<dbReference type="Proteomes" id="UP001521116">
    <property type="component" value="Unassembled WGS sequence"/>
</dbReference>
<gene>
    <name evidence="5" type="ORF">SLS56_002374</name>
</gene>
<evidence type="ECO:0000313" key="5">
    <source>
        <dbReference type="EMBL" id="KAL1634364.1"/>
    </source>
</evidence>
<dbReference type="InterPro" id="IPR015590">
    <property type="entry name" value="Aldehyde_DH_dom"/>
</dbReference>
<keyword evidence="6" id="KW-1185">Reference proteome</keyword>
<evidence type="ECO:0000256" key="2">
    <source>
        <dbReference type="ARBA" id="ARBA00024226"/>
    </source>
</evidence>
<feature type="domain" description="Aldehyde dehydrogenase" evidence="4">
    <location>
        <begin position="3"/>
        <end position="136"/>
    </location>
</feature>
<comment type="similarity">
    <text evidence="1">Belongs to the aldehyde dehydrogenase family.</text>
</comment>
<dbReference type="Gene3D" id="3.40.309.10">
    <property type="entry name" value="Aldehyde Dehydrogenase, Chain A, domain 2"/>
    <property type="match status" value="1"/>
</dbReference>
<feature type="domain" description="Aldehyde dehydrogenase" evidence="4">
    <location>
        <begin position="278"/>
        <end position="373"/>
    </location>
</feature>
<organism evidence="5 6">
    <name type="scientific">Neofusicoccum ribis</name>
    <dbReference type="NCBI Taxonomy" id="45134"/>
    <lineage>
        <taxon>Eukaryota</taxon>
        <taxon>Fungi</taxon>
        <taxon>Dikarya</taxon>
        <taxon>Ascomycota</taxon>
        <taxon>Pezizomycotina</taxon>
        <taxon>Dothideomycetes</taxon>
        <taxon>Dothideomycetes incertae sedis</taxon>
        <taxon>Botryosphaeriales</taxon>
        <taxon>Botryosphaeriaceae</taxon>
        <taxon>Neofusicoccum</taxon>
    </lineage>
</organism>
<dbReference type="InterPro" id="IPR016161">
    <property type="entry name" value="Ald_DH/histidinol_DH"/>
</dbReference>
<dbReference type="EMBL" id="JAJVDC020000016">
    <property type="protein sequence ID" value="KAL1634364.1"/>
    <property type="molecule type" value="Genomic_DNA"/>
</dbReference>
<dbReference type="InterPro" id="IPR016162">
    <property type="entry name" value="Ald_DH_N"/>
</dbReference>
<dbReference type="Pfam" id="PF00171">
    <property type="entry name" value="Aldedh"/>
    <property type="match status" value="2"/>
</dbReference>
<name>A0ABR3T4B1_9PEZI</name>
<protein>
    <recommendedName>
        <fullName evidence="2">aldehyde dehydrogenase (NAD(+))</fullName>
        <ecNumber evidence="2">1.2.1.3</ecNumber>
    </recommendedName>
</protein>
<proteinExistence type="inferred from homology"/>